<dbReference type="SUPFAM" id="SSF56801">
    <property type="entry name" value="Acetyl-CoA synthetase-like"/>
    <property type="match status" value="1"/>
</dbReference>
<dbReference type="Gene3D" id="2.30.38.10">
    <property type="entry name" value="Luciferase, Domain 3"/>
    <property type="match status" value="1"/>
</dbReference>
<dbReference type="AlphaFoldDB" id="A0A841CLP8"/>
<proteinExistence type="predicted"/>
<dbReference type="InterPro" id="IPR020845">
    <property type="entry name" value="AMP-binding_CS"/>
</dbReference>
<dbReference type="EMBL" id="JACHJN010000007">
    <property type="protein sequence ID" value="MBB5958030.1"/>
    <property type="molecule type" value="Genomic_DNA"/>
</dbReference>
<dbReference type="Pfam" id="PF00668">
    <property type="entry name" value="Condensation"/>
    <property type="match status" value="1"/>
</dbReference>
<dbReference type="InterPro" id="IPR023213">
    <property type="entry name" value="CAT-like_dom_sf"/>
</dbReference>
<dbReference type="GO" id="GO:0072330">
    <property type="term" value="P:monocarboxylic acid biosynthetic process"/>
    <property type="evidence" value="ECO:0007669"/>
    <property type="project" value="UniProtKB-ARBA"/>
</dbReference>
<dbReference type="PANTHER" id="PTHR45527">
    <property type="entry name" value="NONRIBOSOMAL PEPTIDE SYNTHETASE"/>
    <property type="match status" value="1"/>
</dbReference>
<sequence length="1075" mass="114095">MTDPDAGSAARKRELLARRLRERAAKPAAYPLSFGQQRLWFLDKFSPGRAVYNIPLALRLRGALDRAALRSALDLVVARHAALRTTFPDSGGEPVQLVAPTGTVTLTDHELPEGDRDAVARAFADQRGAIGFDLHRGPLFTVSLGRFADDDHVLVMTLHHIIADAWSLSVLLGEIGEGYAAAVEGRAPELPELRLQYPDFAVWQRDGMGDEVAAAHLDYWARHLAGAPELLTLPTDRPRPAVATYRGALRYGEIAGPGVAALESMARAHGATLFMVLLAGFAARLGRLAGQDEVVVGAPVAGRSHADLEGLIGFFVNTLALRTSVAGDPTFSELLARVRDTTVEGLAHAELPFERLVEHLRPQRSLGHAPLYQAQLILQNTPPLDIGLPGLEVGGITPDPGVSKFDITLAVERRGDTLALGVEYSTELFDESTIVDFTDRLIALLGAAATHPERRISELDALTGVRRWEVLEGFNNTDLPLPSATTALELISGDPGAVAVSGLSGESLTYRELAERSDHVAAMLQAHGAGPLVALHLPRTPDLVAAVLGVWKAGAAYVPLDPGWPANRLASMLADSGADVLITDASQEPLTFEGTVLSLADLRPGVPQPVPVVGEDLAYVIYTSGSTGTPKGVEVPHRAVVNLLASFNPLFSLTPRDRLAAVTTLSFDISVLELLLPLVTGGEVVVVPGETAGDGAALRSLLVERDVSALQATPATWRLLHAAGGVPAVVTTRVCGGEALPRDLADDLLTEDSLLWNVYGPTETTVWSAAGLVDPPPSPVVIGPPIGNTRLYVLDAGLEPVPPGVVGELHIGGMGVARGYHGRPDLTADRFVPDPFSPTPGSRLYATGDLVRHRADGTLDFLGRADHQVKVRGFRIELGEIETALLESGEVREAVVVPRDGRLVAYVVPEKRSDDLWARLRVGLAERLPEYMLPATAVVLDALPLTPNGKTDRSALPEPTWATAGERVAPRDAVEEVLAGIWREVLGLTEIGVHDDFFALGGHSLLAAKVLARVHGAFAVTVPIGRMFAAPTIAGMASALASLDSPDRIAAVAELRVQLAGMSNEEVEAMLGEAP</sequence>
<dbReference type="Pfam" id="PF00501">
    <property type="entry name" value="AMP-binding"/>
    <property type="match status" value="1"/>
</dbReference>
<dbReference type="InterPro" id="IPR009081">
    <property type="entry name" value="PP-bd_ACP"/>
</dbReference>
<dbReference type="GO" id="GO:0031177">
    <property type="term" value="F:phosphopantetheine binding"/>
    <property type="evidence" value="ECO:0007669"/>
    <property type="project" value="InterPro"/>
</dbReference>
<evidence type="ECO:0000256" key="1">
    <source>
        <dbReference type="ARBA" id="ARBA00001957"/>
    </source>
</evidence>
<dbReference type="PANTHER" id="PTHR45527:SF1">
    <property type="entry name" value="FATTY ACID SYNTHASE"/>
    <property type="match status" value="1"/>
</dbReference>
<dbReference type="PROSITE" id="PS50075">
    <property type="entry name" value="CARRIER"/>
    <property type="match status" value="1"/>
</dbReference>
<dbReference type="RefSeq" id="WP_184693650.1">
    <property type="nucleotide sequence ID" value="NZ_JACHJN010000007.1"/>
</dbReference>
<keyword evidence="3" id="KW-0597">Phosphoprotein</keyword>
<dbReference type="InterPro" id="IPR036736">
    <property type="entry name" value="ACP-like_sf"/>
</dbReference>
<dbReference type="InterPro" id="IPR045851">
    <property type="entry name" value="AMP-bd_C_sf"/>
</dbReference>
<dbReference type="Gene3D" id="3.30.559.30">
    <property type="entry name" value="Nonribosomal peptide synthetase, condensation domain"/>
    <property type="match status" value="1"/>
</dbReference>
<dbReference type="PROSITE" id="PS00012">
    <property type="entry name" value="PHOSPHOPANTETHEINE"/>
    <property type="match status" value="1"/>
</dbReference>
<dbReference type="InterPro" id="IPR000873">
    <property type="entry name" value="AMP-dep_synth/lig_dom"/>
</dbReference>
<dbReference type="FunFam" id="3.30.300.30:FF:000010">
    <property type="entry name" value="Enterobactin synthetase component F"/>
    <property type="match status" value="1"/>
</dbReference>
<dbReference type="Proteomes" id="UP000547510">
    <property type="component" value="Unassembled WGS sequence"/>
</dbReference>
<keyword evidence="6" id="KW-1185">Reference proteome</keyword>
<dbReference type="FunFam" id="2.30.38.10:FF:000001">
    <property type="entry name" value="Non-ribosomal peptide synthetase PvdI"/>
    <property type="match status" value="1"/>
</dbReference>
<dbReference type="Gene3D" id="3.30.300.30">
    <property type="match status" value="1"/>
</dbReference>
<dbReference type="SUPFAM" id="SSF52777">
    <property type="entry name" value="CoA-dependent acyltransferases"/>
    <property type="match status" value="2"/>
</dbReference>
<evidence type="ECO:0000256" key="2">
    <source>
        <dbReference type="ARBA" id="ARBA00022450"/>
    </source>
</evidence>
<comment type="caution">
    <text evidence="5">The sequence shown here is derived from an EMBL/GenBank/DDBJ whole genome shotgun (WGS) entry which is preliminary data.</text>
</comment>
<dbReference type="InterPro" id="IPR001242">
    <property type="entry name" value="Condensation_dom"/>
</dbReference>
<evidence type="ECO:0000313" key="5">
    <source>
        <dbReference type="EMBL" id="MBB5958030.1"/>
    </source>
</evidence>
<evidence type="ECO:0000259" key="4">
    <source>
        <dbReference type="PROSITE" id="PS50075"/>
    </source>
</evidence>
<dbReference type="FunFam" id="3.40.50.12780:FF:000012">
    <property type="entry name" value="Non-ribosomal peptide synthetase"/>
    <property type="match status" value="1"/>
</dbReference>
<dbReference type="InterPro" id="IPR006162">
    <property type="entry name" value="Ppantetheine_attach_site"/>
</dbReference>
<gene>
    <name evidence="5" type="ORF">FHS29_004638</name>
</gene>
<dbReference type="SUPFAM" id="SSF47336">
    <property type="entry name" value="ACP-like"/>
    <property type="match status" value="1"/>
</dbReference>
<reference evidence="5 6" key="1">
    <citation type="submission" date="2020-08" db="EMBL/GenBank/DDBJ databases">
        <title>Genomic Encyclopedia of Type Strains, Phase III (KMG-III): the genomes of soil and plant-associated and newly described type strains.</title>
        <authorList>
            <person name="Whitman W."/>
        </authorList>
    </citation>
    <scope>NUCLEOTIDE SEQUENCE [LARGE SCALE GENOMIC DNA]</scope>
    <source>
        <strain evidence="5 6">CECT 8640</strain>
    </source>
</reference>
<dbReference type="Gene3D" id="3.40.50.1820">
    <property type="entry name" value="alpha/beta hydrolase"/>
    <property type="match status" value="1"/>
</dbReference>
<feature type="domain" description="Carrier" evidence="4">
    <location>
        <begin position="969"/>
        <end position="1044"/>
    </location>
</feature>
<dbReference type="GO" id="GO:0044550">
    <property type="term" value="P:secondary metabolite biosynthetic process"/>
    <property type="evidence" value="ECO:0007669"/>
    <property type="project" value="UniProtKB-ARBA"/>
</dbReference>
<dbReference type="NCBIfam" id="TIGR01733">
    <property type="entry name" value="AA-adenyl-dom"/>
    <property type="match status" value="1"/>
</dbReference>
<dbReference type="GO" id="GO:0008610">
    <property type="term" value="P:lipid biosynthetic process"/>
    <property type="evidence" value="ECO:0007669"/>
    <property type="project" value="UniProtKB-ARBA"/>
</dbReference>
<organism evidence="5 6">
    <name type="scientific">Saccharothrix tamanrassetensis</name>
    <dbReference type="NCBI Taxonomy" id="1051531"/>
    <lineage>
        <taxon>Bacteria</taxon>
        <taxon>Bacillati</taxon>
        <taxon>Actinomycetota</taxon>
        <taxon>Actinomycetes</taxon>
        <taxon>Pseudonocardiales</taxon>
        <taxon>Pseudonocardiaceae</taxon>
        <taxon>Saccharothrix</taxon>
    </lineage>
</organism>
<dbReference type="InterPro" id="IPR010071">
    <property type="entry name" value="AA_adenyl_dom"/>
</dbReference>
<dbReference type="PROSITE" id="PS00455">
    <property type="entry name" value="AMP_BINDING"/>
    <property type="match status" value="1"/>
</dbReference>
<dbReference type="Gene3D" id="3.40.50.980">
    <property type="match status" value="2"/>
</dbReference>
<dbReference type="FunFam" id="1.10.1200.10:FF:000016">
    <property type="entry name" value="Non-ribosomal peptide synthase"/>
    <property type="match status" value="1"/>
</dbReference>
<dbReference type="SMART" id="SM00823">
    <property type="entry name" value="PKS_PP"/>
    <property type="match status" value="1"/>
</dbReference>
<dbReference type="GO" id="GO:0043041">
    <property type="term" value="P:amino acid activation for nonribosomal peptide biosynthetic process"/>
    <property type="evidence" value="ECO:0007669"/>
    <property type="project" value="TreeGrafter"/>
</dbReference>
<dbReference type="CDD" id="cd19531">
    <property type="entry name" value="LCL_NRPS-like"/>
    <property type="match status" value="1"/>
</dbReference>
<evidence type="ECO:0000256" key="3">
    <source>
        <dbReference type="ARBA" id="ARBA00022553"/>
    </source>
</evidence>
<accession>A0A841CLP8</accession>
<dbReference type="Gene3D" id="3.30.559.10">
    <property type="entry name" value="Chloramphenicol acetyltransferase-like domain"/>
    <property type="match status" value="1"/>
</dbReference>
<dbReference type="CDD" id="cd05930">
    <property type="entry name" value="A_NRPS"/>
    <property type="match status" value="1"/>
</dbReference>
<dbReference type="GO" id="GO:0003824">
    <property type="term" value="F:catalytic activity"/>
    <property type="evidence" value="ECO:0007669"/>
    <property type="project" value="InterPro"/>
</dbReference>
<dbReference type="InterPro" id="IPR025110">
    <property type="entry name" value="AMP-bd_C"/>
</dbReference>
<keyword evidence="2" id="KW-0596">Phosphopantetheine</keyword>
<protein>
    <submittedName>
        <fullName evidence="5">Amino acid adenylation domain-containing protein</fullName>
    </submittedName>
</protein>
<evidence type="ECO:0000313" key="6">
    <source>
        <dbReference type="Proteomes" id="UP000547510"/>
    </source>
</evidence>
<comment type="cofactor">
    <cofactor evidence="1">
        <name>pantetheine 4'-phosphate</name>
        <dbReference type="ChEBI" id="CHEBI:47942"/>
    </cofactor>
</comment>
<dbReference type="Pfam" id="PF00550">
    <property type="entry name" value="PP-binding"/>
    <property type="match status" value="1"/>
</dbReference>
<dbReference type="Pfam" id="PF13193">
    <property type="entry name" value="AMP-binding_C"/>
    <property type="match status" value="1"/>
</dbReference>
<name>A0A841CLP8_9PSEU</name>
<dbReference type="GO" id="GO:0005829">
    <property type="term" value="C:cytosol"/>
    <property type="evidence" value="ECO:0007669"/>
    <property type="project" value="TreeGrafter"/>
</dbReference>
<dbReference type="InterPro" id="IPR020806">
    <property type="entry name" value="PKS_PP-bd"/>
</dbReference>
<dbReference type="InterPro" id="IPR029058">
    <property type="entry name" value="AB_hydrolase_fold"/>
</dbReference>